<dbReference type="EMBL" id="FMAU01000003">
    <property type="protein sequence ID" value="SCC14522.1"/>
    <property type="molecule type" value="Genomic_DNA"/>
</dbReference>
<organism evidence="1 2">
    <name type="scientific">[Bacillus] enclensis</name>
    <dbReference type="NCBI Taxonomy" id="1402860"/>
    <lineage>
        <taxon>Bacteria</taxon>
        <taxon>Bacillati</taxon>
        <taxon>Bacillota</taxon>
        <taxon>Bacilli</taxon>
        <taxon>Bacillales</taxon>
        <taxon>Bacillaceae</taxon>
        <taxon>Rossellomorea</taxon>
    </lineage>
</organism>
<protein>
    <submittedName>
        <fullName evidence="1">Uncharacterized protein</fullName>
    </submittedName>
</protein>
<dbReference type="AlphaFoldDB" id="A0A1C4C625"/>
<accession>A0A1C4C625</accession>
<evidence type="ECO:0000313" key="2">
    <source>
        <dbReference type="Proteomes" id="UP000181997"/>
    </source>
</evidence>
<gene>
    <name evidence="1" type="ORF">GA0061094_2672</name>
</gene>
<dbReference type="RefSeq" id="WP_244888156.1">
    <property type="nucleotide sequence ID" value="NZ_FMAU01000003.1"/>
</dbReference>
<proteinExistence type="predicted"/>
<reference evidence="2" key="1">
    <citation type="submission" date="2016-08" db="EMBL/GenBank/DDBJ databases">
        <authorList>
            <person name="Varghese N."/>
            <person name="Submissions Spin"/>
        </authorList>
    </citation>
    <scope>NUCLEOTIDE SEQUENCE [LARGE SCALE GENOMIC DNA]</scope>
    <source>
        <strain evidence="2">SGD-1123</strain>
    </source>
</reference>
<keyword evidence="2" id="KW-1185">Reference proteome</keyword>
<name>A0A1C4C625_9BACI</name>
<dbReference type="Proteomes" id="UP000181997">
    <property type="component" value="Unassembled WGS sequence"/>
</dbReference>
<sequence>MQVQPVSAVRKVLSMNGYLMEILAREIVQALPPLKREMYQYVVRQEDELARQASTSDEFMSLLIKHAPHRQAADYFHLTFGEFMAEMREIEKEIERQLNRKLKQVKWVDCSDVMQGAEPGLYETKYFYFSVGLGSVPR</sequence>
<evidence type="ECO:0000313" key="1">
    <source>
        <dbReference type="EMBL" id="SCC14522.1"/>
    </source>
</evidence>